<evidence type="ECO:0000313" key="5">
    <source>
        <dbReference type="Proteomes" id="UP001500575"/>
    </source>
</evidence>
<dbReference type="InterPro" id="IPR000362">
    <property type="entry name" value="Fumarate_lyase_fam"/>
</dbReference>
<feature type="domain" description="Fumarate lyase N-terminal" evidence="3">
    <location>
        <begin position="87"/>
        <end position="286"/>
    </location>
</feature>
<comment type="caution">
    <text evidence="4">The sequence shown here is derived from an EMBL/GenBank/DDBJ whole genome shotgun (WGS) entry which is preliminary data.</text>
</comment>
<reference evidence="5" key="1">
    <citation type="journal article" date="2019" name="Int. J. Syst. Evol. Microbiol.">
        <title>The Global Catalogue of Microorganisms (GCM) 10K type strain sequencing project: providing services to taxonomists for standard genome sequencing and annotation.</title>
        <authorList>
            <consortium name="The Broad Institute Genomics Platform"/>
            <consortium name="The Broad Institute Genome Sequencing Center for Infectious Disease"/>
            <person name="Wu L."/>
            <person name="Ma J."/>
        </authorList>
    </citation>
    <scope>NUCLEOTIDE SEQUENCE [LARGE SCALE GENOMIC DNA]</scope>
    <source>
        <strain evidence="5">JCM 16021</strain>
    </source>
</reference>
<evidence type="ECO:0000313" key="4">
    <source>
        <dbReference type="EMBL" id="GAA2118975.1"/>
    </source>
</evidence>
<dbReference type="PRINTS" id="PR00149">
    <property type="entry name" value="FUMRATELYASE"/>
</dbReference>
<dbReference type="RefSeq" id="WP_344302673.1">
    <property type="nucleotide sequence ID" value="NZ_BAAAQQ010000002.1"/>
</dbReference>
<proteinExistence type="inferred from homology"/>
<comment type="similarity">
    <text evidence="2">Belongs to the class-II fumarase/aspartase family.</text>
</comment>
<name>A0ABP5JJS4_9ACTN</name>
<dbReference type="EMBL" id="BAAAQQ010000002">
    <property type="protein sequence ID" value="GAA2118975.1"/>
    <property type="molecule type" value="Genomic_DNA"/>
</dbReference>
<evidence type="ECO:0000256" key="2">
    <source>
        <dbReference type="ARBA" id="ARBA00034772"/>
    </source>
</evidence>
<accession>A0ABP5JJS4</accession>
<keyword evidence="1" id="KW-0456">Lyase</keyword>
<keyword evidence="5" id="KW-1185">Reference proteome</keyword>
<evidence type="ECO:0000256" key="1">
    <source>
        <dbReference type="ARBA" id="ARBA00023239"/>
    </source>
</evidence>
<dbReference type="Proteomes" id="UP001500575">
    <property type="component" value="Unassembled WGS sequence"/>
</dbReference>
<organism evidence="4 5">
    <name type="scientific">Nocardioides bigeumensis</name>
    <dbReference type="NCBI Taxonomy" id="433657"/>
    <lineage>
        <taxon>Bacteria</taxon>
        <taxon>Bacillati</taxon>
        <taxon>Actinomycetota</taxon>
        <taxon>Actinomycetes</taxon>
        <taxon>Propionibacteriales</taxon>
        <taxon>Nocardioidaceae</taxon>
        <taxon>Nocardioides</taxon>
    </lineage>
</organism>
<dbReference type="Pfam" id="PF00206">
    <property type="entry name" value="Lyase_1"/>
    <property type="match status" value="1"/>
</dbReference>
<dbReference type="InterPro" id="IPR008948">
    <property type="entry name" value="L-Aspartase-like"/>
</dbReference>
<sequence>MTDPYWPGEHRAGDHFTASTLREAMTAVEAAWLDSLVAAEIAPADARVDLADLVQPYHEEWLAEENEAGGNPAVALVSLLRSVLEDDQPTAAAWLHRGLASQDVVDTALMLMAQDAVTELRIDIRGQAERLAVLASTHRGTPMVARTLTQHAVPTTFGLKAAQWLAGVLDAYDGLAALTFPVQIGGAAGTHAAVVELGGRPQDLVVDMAQRLGLAPAAPWHTRRTAVTRLGDALVRCTDAWGRIAEDVLTLSRPEIGELSEGTGGGSSTLPQQHNPVLSVLVRRAAMTTPMLGATLHLAAAQQVDERADGAWHAEWSALRDLARRTLVAGSHTFDLVADLQVDPGRMATTLHAAREDVGAEQWSMAELVGRTPAYAYLGIATELVDSVLGRARSTLGETPKETPPEPS</sequence>
<gene>
    <name evidence="4" type="primary">pcaB</name>
    <name evidence="4" type="ORF">GCM10009843_11400</name>
</gene>
<evidence type="ECO:0000259" key="3">
    <source>
        <dbReference type="Pfam" id="PF00206"/>
    </source>
</evidence>
<dbReference type="InterPro" id="IPR022761">
    <property type="entry name" value="Fumarate_lyase_N"/>
</dbReference>
<dbReference type="Gene3D" id="1.20.200.10">
    <property type="entry name" value="Fumarase/aspartase (Central domain)"/>
    <property type="match status" value="1"/>
</dbReference>
<dbReference type="PANTHER" id="PTHR43172:SF2">
    <property type="entry name" value="ADENYLOSUCCINATE LYASE C-TERMINAL DOMAIN-CONTAINING PROTEIN"/>
    <property type="match status" value="1"/>
</dbReference>
<dbReference type="SUPFAM" id="SSF48557">
    <property type="entry name" value="L-aspartase-like"/>
    <property type="match status" value="1"/>
</dbReference>
<dbReference type="PANTHER" id="PTHR43172">
    <property type="entry name" value="ADENYLOSUCCINATE LYASE"/>
    <property type="match status" value="1"/>
</dbReference>
<protein>
    <submittedName>
        <fullName evidence="4">3-carboxy-cis,cis-muconate cycloisomerase</fullName>
    </submittedName>
</protein>